<accession>A0ABQ5DAB9</accession>
<reference evidence="2" key="2">
    <citation type="submission" date="2022-01" db="EMBL/GenBank/DDBJ databases">
        <authorList>
            <person name="Yamashiro T."/>
            <person name="Shiraishi A."/>
            <person name="Satake H."/>
            <person name="Nakayama K."/>
        </authorList>
    </citation>
    <scope>NUCLEOTIDE SEQUENCE</scope>
</reference>
<proteinExistence type="predicted"/>
<keyword evidence="3" id="KW-1185">Reference proteome</keyword>
<protein>
    <submittedName>
        <fullName evidence="2">Uncharacterized protein</fullName>
    </submittedName>
</protein>
<dbReference type="Proteomes" id="UP001151760">
    <property type="component" value="Unassembled WGS sequence"/>
</dbReference>
<name>A0ABQ5DAB9_9ASTR</name>
<reference evidence="2" key="1">
    <citation type="journal article" date="2022" name="Int. J. Mol. Sci.">
        <title>Draft Genome of Tanacetum Coccineum: Genomic Comparison of Closely Related Tanacetum-Family Plants.</title>
        <authorList>
            <person name="Yamashiro T."/>
            <person name="Shiraishi A."/>
            <person name="Nakayama K."/>
            <person name="Satake H."/>
        </authorList>
    </citation>
    <scope>NUCLEOTIDE SEQUENCE</scope>
</reference>
<organism evidence="2 3">
    <name type="scientific">Tanacetum coccineum</name>
    <dbReference type="NCBI Taxonomy" id="301880"/>
    <lineage>
        <taxon>Eukaryota</taxon>
        <taxon>Viridiplantae</taxon>
        <taxon>Streptophyta</taxon>
        <taxon>Embryophyta</taxon>
        <taxon>Tracheophyta</taxon>
        <taxon>Spermatophyta</taxon>
        <taxon>Magnoliopsida</taxon>
        <taxon>eudicotyledons</taxon>
        <taxon>Gunneridae</taxon>
        <taxon>Pentapetalae</taxon>
        <taxon>asterids</taxon>
        <taxon>campanulids</taxon>
        <taxon>Asterales</taxon>
        <taxon>Asteraceae</taxon>
        <taxon>Asteroideae</taxon>
        <taxon>Anthemideae</taxon>
        <taxon>Anthemidinae</taxon>
        <taxon>Tanacetum</taxon>
    </lineage>
</organism>
<gene>
    <name evidence="2" type="ORF">Tco_0926216</name>
</gene>
<dbReference type="EMBL" id="BQNB010015081">
    <property type="protein sequence ID" value="GJT35797.1"/>
    <property type="molecule type" value="Genomic_DNA"/>
</dbReference>
<feature type="compositionally biased region" description="Basic and acidic residues" evidence="1">
    <location>
        <begin position="55"/>
        <end position="71"/>
    </location>
</feature>
<evidence type="ECO:0000313" key="3">
    <source>
        <dbReference type="Proteomes" id="UP001151760"/>
    </source>
</evidence>
<feature type="region of interest" description="Disordered" evidence="1">
    <location>
        <begin position="51"/>
        <end position="71"/>
    </location>
</feature>
<evidence type="ECO:0000256" key="1">
    <source>
        <dbReference type="SAM" id="MobiDB-lite"/>
    </source>
</evidence>
<comment type="caution">
    <text evidence="2">The sequence shown here is derived from an EMBL/GenBank/DDBJ whole genome shotgun (WGS) entry which is preliminary data.</text>
</comment>
<evidence type="ECO:0000313" key="2">
    <source>
        <dbReference type="EMBL" id="GJT35797.1"/>
    </source>
</evidence>
<sequence>MADGKKGLIQSNEKEECPLIWQITSVGSPITAAAAATSAATATTLATTAEVDSCGDDKGKEKVDDKGKGKVDDLQNKVDRLEKRKAKLMISEKGTKKANVDLVDTLDLQNRIKKLSGDFNRLLKAKKVKET</sequence>